<sequence length="111" mass="12316">MMKMIMVTLVLLMLVQVPAIYGEEAPSLPSSSHSLSKIPSRLGSSLPHGHGDAIFRIHKSTSEISKILAHDRRPNKFPRTSILKAPILETPFPDNHIPLSPNVRIIYPPFS</sequence>
<comment type="caution">
    <text evidence="2">The sequence shown here is derived from an EMBL/GenBank/DDBJ whole genome shotgun (WGS) entry which is preliminary data.</text>
</comment>
<reference evidence="2 3" key="1">
    <citation type="journal article" date="2022" name="G3 (Bethesda)">
        <title>Whole-genome sequence and methylome profiling of the almond [Prunus dulcis (Mill.) D.A. Webb] cultivar 'Nonpareil'.</title>
        <authorList>
            <person name="D'Amico-Willman K.M."/>
            <person name="Ouma W.Z."/>
            <person name="Meulia T."/>
            <person name="Sideli G.M."/>
            <person name="Gradziel T.M."/>
            <person name="Fresnedo-Ramirez J."/>
        </authorList>
    </citation>
    <scope>NUCLEOTIDE SEQUENCE [LARGE SCALE GENOMIC DNA]</scope>
    <source>
        <strain evidence="2">Clone GOH B32 T37-40</strain>
    </source>
</reference>
<organism evidence="2 3">
    <name type="scientific">Prunus dulcis</name>
    <name type="common">Almond</name>
    <name type="synonym">Amygdalus dulcis</name>
    <dbReference type="NCBI Taxonomy" id="3755"/>
    <lineage>
        <taxon>Eukaryota</taxon>
        <taxon>Viridiplantae</taxon>
        <taxon>Streptophyta</taxon>
        <taxon>Embryophyta</taxon>
        <taxon>Tracheophyta</taxon>
        <taxon>Spermatophyta</taxon>
        <taxon>Magnoliopsida</taxon>
        <taxon>eudicotyledons</taxon>
        <taxon>Gunneridae</taxon>
        <taxon>Pentapetalae</taxon>
        <taxon>rosids</taxon>
        <taxon>fabids</taxon>
        <taxon>Rosales</taxon>
        <taxon>Rosaceae</taxon>
        <taxon>Amygdaloideae</taxon>
        <taxon>Amygdaleae</taxon>
        <taxon>Prunus</taxon>
    </lineage>
</organism>
<feature type="chain" id="PRO_5042038799" evidence="1">
    <location>
        <begin position="23"/>
        <end position="111"/>
    </location>
</feature>
<evidence type="ECO:0000313" key="2">
    <source>
        <dbReference type="EMBL" id="KAI5324775.1"/>
    </source>
</evidence>
<accession>A0AAD4YXB0</accession>
<dbReference type="Proteomes" id="UP001054821">
    <property type="component" value="Chromosome 6"/>
</dbReference>
<dbReference type="EMBL" id="JAJFAZ020000006">
    <property type="protein sequence ID" value="KAI5324775.1"/>
    <property type="molecule type" value="Genomic_DNA"/>
</dbReference>
<evidence type="ECO:0000256" key="1">
    <source>
        <dbReference type="SAM" id="SignalP"/>
    </source>
</evidence>
<feature type="signal peptide" evidence="1">
    <location>
        <begin position="1"/>
        <end position="22"/>
    </location>
</feature>
<keyword evidence="1" id="KW-0732">Signal</keyword>
<proteinExistence type="predicted"/>
<protein>
    <submittedName>
        <fullName evidence="2">Uncharacterized protein</fullName>
    </submittedName>
</protein>
<gene>
    <name evidence="2" type="ORF">L3X38_033848</name>
</gene>
<name>A0AAD4YXB0_PRUDU</name>
<dbReference type="AlphaFoldDB" id="A0AAD4YXB0"/>
<keyword evidence="3" id="KW-1185">Reference proteome</keyword>
<evidence type="ECO:0000313" key="3">
    <source>
        <dbReference type="Proteomes" id="UP001054821"/>
    </source>
</evidence>